<accession>A0A1A8BB05</accession>
<proteinExistence type="predicted"/>
<protein>
    <submittedName>
        <fullName evidence="1">Glia maturation factor, gamma</fullName>
    </submittedName>
</protein>
<name>A0A1A8BB05_NOTFU</name>
<dbReference type="AlphaFoldDB" id="A0A1A8BB05"/>
<gene>
    <name evidence="1" type="primary">GMFG</name>
</gene>
<dbReference type="EMBL" id="HADY01025336">
    <property type="protein sequence ID" value="SBP63821.1"/>
    <property type="molecule type" value="Transcribed_RNA"/>
</dbReference>
<feature type="non-terminal residue" evidence="1">
    <location>
        <position position="89"/>
    </location>
</feature>
<sequence length="89" mass="10448">MYFCIYTCLYFLNHQVGQPSWSFKQETTFVHTVAKRFLLLTHKMDSPLLFTFIYNPQTNLLYCIGGIKTFFESDLHLVLRLQSSSLVVC</sequence>
<reference evidence="1" key="2">
    <citation type="submission" date="2016-06" db="EMBL/GenBank/DDBJ databases">
        <title>The genome of a short-lived fish provides insights into sex chromosome evolution and the genetic control of aging.</title>
        <authorList>
            <person name="Reichwald K."/>
            <person name="Felder M."/>
            <person name="Petzold A."/>
            <person name="Koch P."/>
            <person name="Groth M."/>
            <person name="Platzer M."/>
        </authorList>
    </citation>
    <scope>NUCLEOTIDE SEQUENCE</scope>
    <source>
        <tissue evidence="1">Brain</tissue>
    </source>
</reference>
<evidence type="ECO:0000313" key="1">
    <source>
        <dbReference type="EMBL" id="SBP63821.1"/>
    </source>
</evidence>
<organism evidence="1">
    <name type="scientific">Nothobranchius furzeri</name>
    <name type="common">Turquoise killifish</name>
    <dbReference type="NCBI Taxonomy" id="105023"/>
    <lineage>
        <taxon>Eukaryota</taxon>
        <taxon>Metazoa</taxon>
        <taxon>Chordata</taxon>
        <taxon>Craniata</taxon>
        <taxon>Vertebrata</taxon>
        <taxon>Euteleostomi</taxon>
        <taxon>Actinopterygii</taxon>
        <taxon>Neopterygii</taxon>
        <taxon>Teleostei</taxon>
        <taxon>Neoteleostei</taxon>
        <taxon>Acanthomorphata</taxon>
        <taxon>Ovalentaria</taxon>
        <taxon>Atherinomorphae</taxon>
        <taxon>Cyprinodontiformes</taxon>
        <taxon>Nothobranchiidae</taxon>
        <taxon>Nothobranchius</taxon>
    </lineage>
</organism>
<reference evidence="1" key="1">
    <citation type="submission" date="2016-05" db="EMBL/GenBank/DDBJ databases">
        <authorList>
            <person name="Lavstsen T."/>
            <person name="Jespersen J.S."/>
        </authorList>
    </citation>
    <scope>NUCLEOTIDE SEQUENCE</scope>
    <source>
        <tissue evidence="1">Brain</tissue>
    </source>
</reference>